<dbReference type="GO" id="GO:0004518">
    <property type="term" value="F:nuclease activity"/>
    <property type="evidence" value="ECO:0007669"/>
    <property type="project" value="UniProtKB-KW"/>
</dbReference>
<dbReference type="InterPro" id="IPR028974">
    <property type="entry name" value="TSP_type-3_rpt"/>
</dbReference>
<feature type="compositionally biased region" description="Basic and acidic residues" evidence="4">
    <location>
        <begin position="335"/>
        <end position="356"/>
    </location>
</feature>
<feature type="region of interest" description="Disordered" evidence="4">
    <location>
        <begin position="184"/>
        <end position="222"/>
    </location>
</feature>
<keyword evidence="6" id="KW-1185">Reference proteome</keyword>
<dbReference type="GO" id="GO:0007155">
    <property type="term" value="P:cell adhesion"/>
    <property type="evidence" value="ECO:0007669"/>
    <property type="project" value="InterPro"/>
</dbReference>
<protein>
    <recommendedName>
        <fullName evidence="7">Endonuclease I</fullName>
    </recommendedName>
</protein>
<dbReference type="SUPFAM" id="SSF103647">
    <property type="entry name" value="TSP type-3 repeat"/>
    <property type="match status" value="1"/>
</dbReference>
<evidence type="ECO:0000256" key="1">
    <source>
        <dbReference type="ARBA" id="ARBA00022722"/>
    </source>
</evidence>
<dbReference type="Proteomes" id="UP000321595">
    <property type="component" value="Chromosome"/>
</dbReference>
<dbReference type="PANTHER" id="PTHR33607">
    <property type="entry name" value="ENDONUCLEASE-1"/>
    <property type="match status" value="1"/>
</dbReference>
<evidence type="ECO:0008006" key="7">
    <source>
        <dbReference type="Google" id="ProtNLM"/>
    </source>
</evidence>
<dbReference type="Pfam" id="PF04231">
    <property type="entry name" value="Endonuclease_1"/>
    <property type="match status" value="1"/>
</dbReference>
<dbReference type="InterPro" id="IPR044925">
    <property type="entry name" value="His-Me_finger_sf"/>
</dbReference>
<feature type="compositionally biased region" description="Acidic residues" evidence="4">
    <location>
        <begin position="31"/>
        <end position="48"/>
    </location>
</feature>
<dbReference type="SUPFAM" id="SSF54060">
    <property type="entry name" value="His-Me finger endonucleases"/>
    <property type="match status" value="1"/>
</dbReference>
<organism evidence="5 6">
    <name type="scientific">Microvenator marinus</name>
    <dbReference type="NCBI Taxonomy" id="2600177"/>
    <lineage>
        <taxon>Bacteria</taxon>
        <taxon>Deltaproteobacteria</taxon>
        <taxon>Bradymonadales</taxon>
        <taxon>Microvenatoraceae</taxon>
        <taxon>Microvenator</taxon>
    </lineage>
</organism>
<dbReference type="InterPro" id="IPR007346">
    <property type="entry name" value="Endonuclease-I"/>
</dbReference>
<dbReference type="InterPro" id="IPR003367">
    <property type="entry name" value="Thrombospondin_3-like_rpt"/>
</dbReference>
<dbReference type="Pfam" id="PF02412">
    <property type="entry name" value="TSP_3"/>
    <property type="match status" value="1"/>
</dbReference>
<dbReference type="OrthoDB" id="5526509at2"/>
<evidence type="ECO:0000256" key="2">
    <source>
        <dbReference type="ARBA" id="ARBA00022729"/>
    </source>
</evidence>
<accession>A0A5B8XNI0</accession>
<dbReference type="Gene3D" id="4.10.1080.10">
    <property type="entry name" value="TSP type-3 repeat"/>
    <property type="match status" value="1"/>
</dbReference>
<dbReference type="RefSeq" id="WP_146959107.1">
    <property type="nucleotide sequence ID" value="NZ_CP042467.1"/>
</dbReference>
<evidence type="ECO:0000256" key="4">
    <source>
        <dbReference type="SAM" id="MobiDB-lite"/>
    </source>
</evidence>
<sequence length="425" mass="47045">MHRLLILFLLLGLGCSSPEPKGDPNPPVEDMSTEEDFGEEDMEPDFVEEPNNDDVFEPYDFPDSIPVSGARFSGHVDANQRATIKLEASASDALVIWFRNTGESSWGPGLSLFREGSQSRIAYSFPQQGDASIPWDEADISDGFVLFSSGTYDLVVENRTDVQGKFEFELICLDGPCRQALADTDQDGVPDAEDNCPFVENPGQEDSNSNGQGDACEGVDPFPGLSNAQLEAAMRERHSATHTVLDYRDARQFMFSAIDNEDGRVECVYTGTLVETRGIPDGQVMNTEHIWPQSRGGDGLARSDLHHLAPATPDSNIQRSNLYLGVVNSATWEEGGSKRGSDSSGDTRFEPRDEQKGKSARAMFYVAVMYQLDIPAHEENVLRDWHQRFPPTEVEAARNRSVSMYQGSRNPFIENPELVGRISDF</sequence>
<proteinExistence type="predicted"/>
<feature type="region of interest" description="Disordered" evidence="4">
    <location>
        <begin position="333"/>
        <end position="356"/>
    </location>
</feature>
<evidence type="ECO:0000256" key="3">
    <source>
        <dbReference type="ARBA" id="ARBA00022801"/>
    </source>
</evidence>
<keyword evidence="3" id="KW-0378">Hydrolase</keyword>
<keyword evidence="1" id="KW-0540">Nuclease</keyword>
<dbReference type="KEGG" id="bbae:FRD01_09255"/>
<feature type="compositionally biased region" description="Acidic residues" evidence="4">
    <location>
        <begin position="184"/>
        <end position="194"/>
    </location>
</feature>
<dbReference type="GO" id="GO:0005509">
    <property type="term" value="F:calcium ion binding"/>
    <property type="evidence" value="ECO:0007669"/>
    <property type="project" value="InterPro"/>
</dbReference>
<reference evidence="5 6" key="1">
    <citation type="submission" date="2019-08" db="EMBL/GenBank/DDBJ databases">
        <authorList>
            <person name="Liang Q."/>
        </authorList>
    </citation>
    <scope>NUCLEOTIDE SEQUENCE [LARGE SCALE GENOMIC DNA]</scope>
    <source>
        <strain evidence="5 6">V1718</strain>
    </source>
</reference>
<name>A0A5B8XNI0_9DELT</name>
<dbReference type="EMBL" id="CP042467">
    <property type="protein sequence ID" value="QED27422.1"/>
    <property type="molecule type" value="Genomic_DNA"/>
</dbReference>
<feature type="region of interest" description="Disordered" evidence="4">
    <location>
        <begin position="18"/>
        <end position="48"/>
    </location>
</feature>
<keyword evidence="2" id="KW-0732">Signal</keyword>
<dbReference type="PROSITE" id="PS51257">
    <property type="entry name" value="PROKAR_LIPOPROTEIN"/>
    <property type="match status" value="1"/>
</dbReference>
<gene>
    <name evidence="5" type="ORF">FRD01_09255</name>
</gene>
<dbReference type="GO" id="GO:0016787">
    <property type="term" value="F:hydrolase activity"/>
    <property type="evidence" value="ECO:0007669"/>
    <property type="project" value="UniProtKB-KW"/>
</dbReference>
<evidence type="ECO:0000313" key="6">
    <source>
        <dbReference type="Proteomes" id="UP000321595"/>
    </source>
</evidence>
<dbReference type="AlphaFoldDB" id="A0A5B8XNI0"/>
<evidence type="ECO:0000313" key="5">
    <source>
        <dbReference type="EMBL" id="QED27422.1"/>
    </source>
</evidence>
<dbReference type="PANTHER" id="PTHR33607:SF2">
    <property type="entry name" value="ENDONUCLEASE-1"/>
    <property type="match status" value="1"/>
</dbReference>
<feature type="region of interest" description="Disordered" evidence="4">
    <location>
        <begin position="295"/>
        <end position="314"/>
    </location>
</feature>